<evidence type="ECO:0000313" key="2">
    <source>
        <dbReference type="EMBL" id="CAE7318831.1"/>
    </source>
</evidence>
<gene>
    <name evidence="2" type="primary">cmdD</name>
    <name evidence="2" type="ORF">SNAT2548_LOCUS16713</name>
</gene>
<keyword evidence="1" id="KW-0812">Transmembrane</keyword>
<keyword evidence="1" id="KW-0472">Membrane</keyword>
<accession>A0A812NFW1</accession>
<feature type="transmembrane region" description="Helical" evidence="1">
    <location>
        <begin position="226"/>
        <end position="248"/>
    </location>
</feature>
<comment type="caution">
    <text evidence="2">The sequence shown here is derived from an EMBL/GenBank/DDBJ whole genome shotgun (WGS) entry which is preliminary data.</text>
</comment>
<dbReference type="AlphaFoldDB" id="A0A812NFW1"/>
<organism evidence="2 3">
    <name type="scientific">Symbiodinium natans</name>
    <dbReference type="NCBI Taxonomy" id="878477"/>
    <lineage>
        <taxon>Eukaryota</taxon>
        <taxon>Sar</taxon>
        <taxon>Alveolata</taxon>
        <taxon>Dinophyceae</taxon>
        <taxon>Suessiales</taxon>
        <taxon>Symbiodiniaceae</taxon>
        <taxon>Symbiodinium</taxon>
    </lineage>
</organism>
<feature type="transmembrane region" description="Helical" evidence="1">
    <location>
        <begin position="260"/>
        <end position="278"/>
    </location>
</feature>
<dbReference type="EMBL" id="CAJNDS010002089">
    <property type="protein sequence ID" value="CAE7318831.1"/>
    <property type="molecule type" value="Genomic_DNA"/>
</dbReference>
<keyword evidence="3" id="KW-1185">Reference proteome</keyword>
<protein>
    <submittedName>
        <fullName evidence="2">CmdD protein</fullName>
    </submittedName>
</protein>
<keyword evidence="1" id="KW-1133">Transmembrane helix</keyword>
<evidence type="ECO:0000256" key="1">
    <source>
        <dbReference type="SAM" id="Phobius"/>
    </source>
</evidence>
<dbReference type="OrthoDB" id="415247at2759"/>
<reference evidence="2" key="1">
    <citation type="submission" date="2021-02" db="EMBL/GenBank/DDBJ databases">
        <authorList>
            <person name="Dougan E. K."/>
            <person name="Rhodes N."/>
            <person name="Thang M."/>
            <person name="Chan C."/>
        </authorList>
    </citation>
    <scope>NUCLEOTIDE SEQUENCE</scope>
</reference>
<feature type="transmembrane region" description="Helical" evidence="1">
    <location>
        <begin position="50"/>
        <end position="73"/>
    </location>
</feature>
<name>A0A812NFW1_9DINO</name>
<evidence type="ECO:0000313" key="3">
    <source>
        <dbReference type="Proteomes" id="UP000604046"/>
    </source>
</evidence>
<proteinExistence type="predicted"/>
<dbReference type="Proteomes" id="UP000604046">
    <property type="component" value="Unassembled WGS sequence"/>
</dbReference>
<feature type="transmembrane region" description="Helical" evidence="1">
    <location>
        <begin position="85"/>
        <end position="108"/>
    </location>
</feature>
<sequence>MCFADQLWYLVSTLIAWAYFSEEGKDSPVLRRPSWAPVWLLRGARRWYRAFTFCLAGLGLLLATELVGVFWLRAAYGLCVFLADFVAFAAYGGHTGFVFFYTALAMLLPPGSTRSGVLRLIVAHQLGSPAVNKLQTGGWKWLDPSTLESHIRFARERELPFKPHCVVEPPWIRRPGMMDLCLRHPWLLALMHWAGLATQLLVVLACLLGGQVALSWACAAACSFHVLAAPLLGIVFPFSIPCYMLALLPSSAHDVSCLRSFPALVTALLLGTTTFFATEDWPLNGLAVFPYNAEQMKVLQSIFGRYLLAHSEGEPRASGICLTELCVSICPANLYPCHLKALGGGSFGDSAEFLLSNEVAAKLSEWLRHTRRFIDERADGQPGRCFDDVVVAEISSESARLGA</sequence>
<feature type="transmembrane region" description="Helical" evidence="1">
    <location>
        <begin position="186"/>
        <end position="214"/>
    </location>
</feature>